<evidence type="ECO:0000256" key="3">
    <source>
        <dbReference type="ARBA" id="ARBA00029540"/>
    </source>
</evidence>
<feature type="domain" description="DNA binding HTH" evidence="4">
    <location>
        <begin position="34"/>
        <end position="74"/>
    </location>
</feature>
<dbReference type="EMBL" id="UINC01186493">
    <property type="protein sequence ID" value="SVD98739.1"/>
    <property type="molecule type" value="Genomic_DNA"/>
</dbReference>
<evidence type="ECO:0000256" key="1">
    <source>
        <dbReference type="ARBA" id="ARBA00008559"/>
    </source>
</evidence>
<dbReference type="SUPFAM" id="SSF46689">
    <property type="entry name" value="Homeodomain-like"/>
    <property type="match status" value="1"/>
</dbReference>
<protein>
    <recommendedName>
        <fullName evidence="3">Putative Fis-like DNA-binding protein</fullName>
    </recommendedName>
</protein>
<keyword evidence="2" id="KW-0238">DNA-binding</keyword>
<dbReference type="PANTHER" id="PTHR47918">
    <property type="entry name" value="DNA-BINDING PROTEIN FIS"/>
    <property type="match status" value="1"/>
</dbReference>
<comment type="similarity">
    <text evidence="1">Belongs to the transcriptional regulatory Fis family.</text>
</comment>
<dbReference type="PRINTS" id="PR01591">
    <property type="entry name" value="DNABINDNGFIS"/>
</dbReference>
<evidence type="ECO:0000256" key="2">
    <source>
        <dbReference type="ARBA" id="ARBA00023125"/>
    </source>
</evidence>
<dbReference type="GO" id="GO:0043565">
    <property type="term" value="F:sequence-specific DNA binding"/>
    <property type="evidence" value="ECO:0007669"/>
    <property type="project" value="InterPro"/>
</dbReference>
<dbReference type="AlphaFoldDB" id="A0A382ZTY5"/>
<dbReference type="PRINTS" id="PR01590">
    <property type="entry name" value="HTHFIS"/>
</dbReference>
<dbReference type="InterPro" id="IPR005412">
    <property type="entry name" value="Fis_DNA-bd"/>
</dbReference>
<dbReference type="PANTHER" id="PTHR47918:SF1">
    <property type="entry name" value="DNA-BINDING PROTEIN FIS"/>
    <property type="match status" value="1"/>
</dbReference>
<evidence type="ECO:0000259" key="4">
    <source>
        <dbReference type="Pfam" id="PF02954"/>
    </source>
</evidence>
<reference evidence="5" key="1">
    <citation type="submission" date="2018-05" db="EMBL/GenBank/DDBJ databases">
        <authorList>
            <person name="Lanie J.A."/>
            <person name="Ng W.-L."/>
            <person name="Kazmierczak K.M."/>
            <person name="Andrzejewski T.M."/>
            <person name="Davidsen T.M."/>
            <person name="Wayne K.J."/>
            <person name="Tettelin H."/>
            <person name="Glass J.I."/>
            <person name="Rusch D."/>
            <person name="Podicherti R."/>
            <person name="Tsui H.-C.T."/>
            <person name="Winkler M.E."/>
        </authorList>
    </citation>
    <scope>NUCLEOTIDE SEQUENCE</scope>
</reference>
<dbReference type="Gene3D" id="1.10.10.60">
    <property type="entry name" value="Homeodomain-like"/>
    <property type="match status" value="1"/>
</dbReference>
<dbReference type="InterPro" id="IPR009057">
    <property type="entry name" value="Homeodomain-like_sf"/>
</dbReference>
<proteinExistence type="inferred from homology"/>
<dbReference type="InterPro" id="IPR050207">
    <property type="entry name" value="Trans_regulatory_Fis"/>
</dbReference>
<dbReference type="Pfam" id="PF02954">
    <property type="entry name" value="HTH_8"/>
    <property type="match status" value="1"/>
</dbReference>
<sequence>MAKKNISKAVRRTVEAYIADMEDQEITDLYELVLKEVEAPMLNSVLRHTGNNQSKTATMLGLSRGTLRKKLRKYRLL</sequence>
<organism evidence="5">
    <name type="scientific">marine metagenome</name>
    <dbReference type="NCBI Taxonomy" id="408172"/>
    <lineage>
        <taxon>unclassified sequences</taxon>
        <taxon>metagenomes</taxon>
        <taxon>ecological metagenomes</taxon>
    </lineage>
</organism>
<dbReference type="GO" id="GO:0006355">
    <property type="term" value="P:regulation of DNA-templated transcription"/>
    <property type="evidence" value="ECO:0007669"/>
    <property type="project" value="InterPro"/>
</dbReference>
<evidence type="ECO:0000313" key="5">
    <source>
        <dbReference type="EMBL" id="SVD98739.1"/>
    </source>
</evidence>
<gene>
    <name evidence="5" type="ORF">METZ01_LOCUS451593</name>
</gene>
<accession>A0A382ZTY5</accession>
<dbReference type="InterPro" id="IPR002197">
    <property type="entry name" value="HTH_Fis"/>
</dbReference>
<dbReference type="PIRSF" id="PIRSF002097">
    <property type="entry name" value="DNA-binding_Fis"/>
    <property type="match status" value="1"/>
</dbReference>
<name>A0A382ZTY5_9ZZZZ</name>